<feature type="compositionally biased region" description="Low complexity" evidence="1">
    <location>
        <begin position="142"/>
        <end position="171"/>
    </location>
</feature>
<accession>A0A3S4V320</accession>
<dbReference type="InterPro" id="IPR000253">
    <property type="entry name" value="FHA_dom"/>
</dbReference>
<dbReference type="OrthoDB" id="5485098at2"/>
<dbReference type="RefSeq" id="WP_126414372.1">
    <property type="nucleotide sequence ID" value="NZ_JASPER010000035.1"/>
</dbReference>
<dbReference type="SUPFAM" id="SSF49879">
    <property type="entry name" value="SMAD/FHA domain"/>
    <property type="match status" value="1"/>
</dbReference>
<feature type="region of interest" description="Disordered" evidence="1">
    <location>
        <begin position="132"/>
        <end position="171"/>
    </location>
</feature>
<sequence>MTASPLPGERVPLPEGLTRLSDGSLRADGVDGVAVIGPAAVAASRTVSVEAGLRVLEALGGTHLPRVGPTAPTAPATAAGEALTTASTTARRPGLRPVAAEEAFDAAEVVPGEPGDETTLLRPVALVTELPHDRDASLTLPGTEDAADTAGADGAGNADSVGNSVGSADSAGSAAGVVSVAGTADLIGGRSTEASGGPSQEEDESAPVAEPVSEPASESAAPSLAESSPEIPETGVWEDPDDSPEPVGEGREDTGADDSDTDTDGIDTFPDYPEPEPGSGRRPRGAHRAPSAPSASSGSRPTADTPTAPDNSKSKQPQPVRAPQPLEALPNTEVVSASEAALIAAPPVRASICPQGHANPPEIRDCLTCSQPLAGVFSYVRRPALATLTLSTGAAVEVAGDVVVGRAPQLQRGGDPHIVALVAVPSPQHMVSRSHLMLTTSGWSILVQDLGSSNGTVLARPGATPVLLGSGILTPVFMGDLMDIGDGVTLRIDPPAWLRPRSG</sequence>
<feature type="region of interest" description="Disordered" evidence="1">
    <location>
        <begin position="188"/>
        <end position="325"/>
    </location>
</feature>
<feature type="compositionally biased region" description="Low complexity" evidence="1">
    <location>
        <begin position="206"/>
        <end position="233"/>
    </location>
</feature>
<dbReference type="InterPro" id="IPR008984">
    <property type="entry name" value="SMAD_FHA_dom_sf"/>
</dbReference>
<dbReference type="AlphaFoldDB" id="A0A3S4V320"/>
<dbReference type="Proteomes" id="UP000268658">
    <property type="component" value="Chromosome"/>
</dbReference>
<dbReference type="Gene3D" id="2.60.200.20">
    <property type="match status" value="1"/>
</dbReference>
<gene>
    <name evidence="2" type="ORF">NCTC10951_01886</name>
</gene>
<protein>
    <submittedName>
        <fullName evidence="2">Uncharacterized protein</fullName>
    </submittedName>
</protein>
<dbReference type="EMBL" id="LR134477">
    <property type="protein sequence ID" value="VEI16840.1"/>
    <property type="molecule type" value="Genomic_DNA"/>
</dbReference>
<feature type="compositionally biased region" description="Low complexity" evidence="1">
    <location>
        <begin position="288"/>
        <end position="301"/>
    </location>
</feature>
<evidence type="ECO:0000256" key="1">
    <source>
        <dbReference type="SAM" id="MobiDB-lite"/>
    </source>
</evidence>
<organism evidence="2 3">
    <name type="scientific">Actinomyces viscosus</name>
    <dbReference type="NCBI Taxonomy" id="1656"/>
    <lineage>
        <taxon>Bacteria</taxon>
        <taxon>Bacillati</taxon>
        <taxon>Actinomycetota</taxon>
        <taxon>Actinomycetes</taxon>
        <taxon>Actinomycetales</taxon>
        <taxon>Actinomycetaceae</taxon>
        <taxon>Actinomyces</taxon>
    </lineage>
</organism>
<evidence type="ECO:0000313" key="2">
    <source>
        <dbReference type="EMBL" id="VEI16840.1"/>
    </source>
</evidence>
<feature type="compositionally biased region" description="Polar residues" evidence="1">
    <location>
        <begin position="302"/>
        <end position="317"/>
    </location>
</feature>
<evidence type="ECO:0000313" key="3">
    <source>
        <dbReference type="Proteomes" id="UP000268658"/>
    </source>
</evidence>
<dbReference type="PROSITE" id="PS50006">
    <property type="entry name" value="FHA_DOMAIN"/>
    <property type="match status" value="1"/>
</dbReference>
<reference evidence="2 3" key="1">
    <citation type="submission" date="2018-12" db="EMBL/GenBank/DDBJ databases">
        <authorList>
            <consortium name="Pathogen Informatics"/>
        </authorList>
    </citation>
    <scope>NUCLEOTIDE SEQUENCE [LARGE SCALE GENOMIC DNA]</scope>
    <source>
        <strain evidence="2 3">NCTC10951</strain>
    </source>
</reference>
<dbReference type="KEGG" id="avc:NCTC10951_01886"/>
<name>A0A3S4V320_ACTVI</name>
<feature type="compositionally biased region" description="Acidic residues" evidence="1">
    <location>
        <begin position="255"/>
        <end position="265"/>
    </location>
</feature>
<proteinExistence type="predicted"/>